<dbReference type="Pfam" id="PF01497">
    <property type="entry name" value="Peripla_BP_2"/>
    <property type="match status" value="1"/>
</dbReference>
<feature type="transmembrane region" description="Helical" evidence="2">
    <location>
        <begin position="12"/>
        <end position="31"/>
    </location>
</feature>
<dbReference type="PANTHER" id="PTHR30535:SF34">
    <property type="entry name" value="MOLYBDATE-BINDING PROTEIN MOLA"/>
    <property type="match status" value="1"/>
</dbReference>
<evidence type="ECO:0000259" key="3">
    <source>
        <dbReference type="PROSITE" id="PS50983"/>
    </source>
</evidence>
<protein>
    <submittedName>
        <fullName evidence="4">ABC transporter substrate-binding protein</fullName>
    </submittedName>
</protein>
<feature type="coiled-coil region" evidence="1">
    <location>
        <begin position="223"/>
        <end position="250"/>
    </location>
</feature>
<dbReference type="InterPro" id="IPR002491">
    <property type="entry name" value="ABC_transptr_periplasmic_BD"/>
</dbReference>
<keyword evidence="2" id="KW-0812">Transmembrane</keyword>
<comment type="caution">
    <text evidence="4">The sequence shown here is derived from an EMBL/GenBank/DDBJ whole genome shotgun (WGS) entry which is preliminary data.</text>
</comment>
<keyword evidence="5" id="KW-1185">Reference proteome</keyword>
<reference evidence="4 5" key="1">
    <citation type="submission" date="2018-05" db="EMBL/GenBank/DDBJ databases">
        <title>Draft genome of Methanospirillum stamsii Pt1.</title>
        <authorList>
            <person name="Dueholm M.S."/>
            <person name="Nielsen P.H."/>
            <person name="Bakmann L.F."/>
            <person name="Otzen D.E."/>
        </authorList>
    </citation>
    <scope>NUCLEOTIDE SEQUENCE [LARGE SCALE GENOMIC DNA]</scope>
    <source>
        <strain evidence="4 5">Pt1</strain>
    </source>
</reference>
<evidence type="ECO:0000256" key="2">
    <source>
        <dbReference type="SAM" id="Phobius"/>
    </source>
</evidence>
<evidence type="ECO:0000256" key="1">
    <source>
        <dbReference type="SAM" id="Coils"/>
    </source>
</evidence>
<dbReference type="Gene3D" id="3.40.50.1980">
    <property type="entry name" value="Nitrogenase molybdenum iron protein domain"/>
    <property type="match status" value="1"/>
</dbReference>
<evidence type="ECO:0000313" key="4">
    <source>
        <dbReference type="EMBL" id="PWR75718.1"/>
    </source>
</evidence>
<dbReference type="InterPro" id="IPR050902">
    <property type="entry name" value="ABC_Transporter_SBP"/>
</dbReference>
<dbReference type="SUPFAM" id="SSF53807">
    <property type="entry name" value="Helical backbone' metal receptor"/>
    <property type="match status" value="1"/>
</dbReference>
<gene>
    <name evidence="4" type="ORF">DLD82_03815</name>
</gene>
<name>A0A2V2NH53_9EURY</name>
<dbReference type="AlphaFoldDB" id="A0A2V2NH53"/>
<dbReference type="PANTHER" id="PTHR30535">
    <property type="entry name" value="VITAMIN B12-BINDING PROTEIN"/>
    <property type="match status" value="1"/>
</dbReference>
<accession>A0A2V2NH53</accession>
<keyword evidence="2" id="KW-0472">Membrane</keyword>
<sequence>MKIMTQKSCKFLNCYLIFLLTVFIAGIYSGAADTTDLFPDKAYPEMATGYTVEYHDTYKVVQINDPWGRESENYTYLLVQRGEEVPDGYPDAEVFYVPVQNVVTMGVVHIPHISELGEIETITGHNGVKQVHDEGFQNRLSNGDIIEVGSGAVSMTSTLKMEDLIELEPELIFCVANGNKEYDNHYKLLEAGLKPVLTADWMENDPLARAEWIKFFSLFYNKEKEANEYFDEIKQNYNNIKEEAEQTNEKPTIFSGIDYQGGWYAPGGKSYVAELFRDAGGDYILGDNEETGSQMLDFETVYDKAYAADYWINIGYANDNDELLALDPRFAKFDAYKNGNVYHYNARVNENGGNDYWESGIIHPDIVLADLVKILHPDLLPDHEFYYYTHIGQE</sequence>
<proteinExistence type="predicted"/>
<dbReference type="PROSITE" id="PS50983">
    <property type="entry name" value="FE_B12_PBP"/>
    <property type="match status" value="1"/>
</dbReference>
<dbReference type="EMBL" id="QGMZ01000008">
    <property type="protein sequence ID" value="PWR75718.1"/>
    <property type="molecule type" value="Genomic_DNA"/>
</dbReference>
<feature type="domain" description="Fe/B12 periplasmic-binding" evidence="3">
    <location>
        <begin position="101"/>
        <end position="379"/>
    </location>
</feature>
<dbReference type="GO" id="GO:0071281">
    <property type="term" value="P:cellular response to iron ion"/>
    <property type="evidence" value="ECO:0007669"/>
    <property type="project" value="TreeGrafter"/>
</dbReference>
<dbReference type="Proteomes" id="UP000245934">
    <property type="component" value="Unassembled WGS sequence"/>
</dbReference>
<keyword evidence="2" id="KW-1133">Transmembrane helix</keyword>
<keyword evidence="1" id="KW-0175">Coiled coil</keyword>
<organism evidence="4 5">
    <name type="scientific">Methanospirillum stamsii</name>
    <dbReference type="NCBI Taxonomy" id="1277351"/>
    <lineage>
        <taxon>Archaea</taxon>
        <taxon>Methanobacteriati</taxon>
        <taxon>Methanobacteriota</taxon>
        <taxon>Stenosarchaea group</taxon>
        <taxon>Methanomicrobia</taxon>
        <taxon>Methanomicrobiales</taxon>
        <taxon>Methanospirillaceae</taxon>
        <taxon>Methanospirillum</taxon>
    </lineage>
</organism>
<evidence type="ECO:0000313" key="5">
    <source>
        <dbReference type="Proteomes" id="UP000245934"/>
    </source>
</evidence>